<name>W9ZRC1_FUSOX</name>
<evidence type="ECO:0008006" key="3">
    <source>
        <dbReference type="Google" id="ProtNLM"/>
    </source>
</evidence>
<dbReference type="VEuPathDB" id="FungiDB:FOMG_19578"/>
<organism evidence="2">
    <name type="scientific">Fusarium oxysporum f. sp. melonis 26406</name>
    <dbReference type="NCBI Taxonomy" id="1089452"/>
    <lineage>
        <taxon>Eukaryota</taxon>
        <taxon>Fungi</taxon>
        <taxon>Dikarya</taxon>
        <taxon>Ascomycota</taxon>
        <taxon>Pezizomycotina</taxon>
        <taxon>Sordariomycetes</taxon>
        <taxon>Hypocreomycetidae</taxon>
        <taxon>Hypocreales</taxon>
        <taxon>Nectriaceae</taxon>
        <taxon>Fusarium</taxon>
        <taxon>Fusarium oxysporum species complex</taxon>
    </lineage>
</organism>
<dbReference type="EMBL" id="KI980654">
    <property type="protein sequence ID" value="EXK23661.1"/>
    <property type="molecule type" value="Genomic_DNA"/>
</dbReference>
<reference evidence="2" key="1">
    <citation type="submission" date="2012-04" db="EMBL/GenBank/DDBJ databases">
        <title>The Genome Sequence of Fusarium oxysporum melonis.</title>
        <authorList>
            <consortium name="The Broad Institute Genome Sequencing Platform"/>
            <person name="Ma L.-J."/>
            <person name="Gale L.R."/>
            <person name="Schwartz D.C."/>
            <person name="Zhou S."/>
            <person name="Corby-Kistler H."/>
            <person name="Young S.K."/>
            <person name="Zeng Q."/>
            <person name="Gargeya S."/>
            <person name="Fitzgerald M."/>
            <person name="Haas B."/>
            <person name="Abouelleil A."/>
            <person name="Alvarado L."/>
            <person name="Arachchi H.M."/>
            <person name="Berlin A."/>
            <person name="Brown A."/>
            <person name="Chapman S.B."/>
            <person name="Chen Z."/>
            <person name="Dunbar C."/>
            <person name="Freedman E."/>
            <person name="Gearin G."/>
            <person name="Goldberg J."/>
            <person name="Griggs A."/>
            <person name="Gujja S."/>
            <person name="Heiman D."/>
            <person name="Howarth C."/>
            <person name="Larson L."/>
            <person name="Lui A."/>
            <person name="MacDonald P.J.P."/>
            <person name="Montmayeur A."/>
            <person name="Murphy C."/>
            <person name="Neiman D."/>
            <person name="Pearson M."/>
            <person name="Priest M."/>
            <person name="Roberts A."/>
            <person name="Saif S."/>
            <person name="Shea T."/>
            <person name="Shenoy N."/>
            <person name="Sisk P."/>
            <person name="Stolte C."/>
            <person name="Sykes S."/>
            <person name="Wortman J."/>
            <person name="Nusbaum C."/>
            <person name="Birren B."/>
        </authorList>
    </citation>
    <scope>NUCLEOTIDE SEQUENCE</scope>
    <source>
        <strain evidence="2">26406</strain>
    </source>
</reference>
<dbReference type="HOGENOM" id="CLU_207407_0_0_1"/>
<evidence type="ECO:0000313" key="2">
    <source>
        <dbReference type="EMBL" id="EXK23661.1"/>
    </source>
</evidence>
<accession>W9ZRC1</accession>
<keyword evidence="1" id="KW-0732">Signal</keyword>
<dbReference type="AlphaFoldDB" id="W9ZRC1"/>
<proteinExistence type="predicted"/>
<feature type="chain" id="PRO_5004934959" description="Secreted protein" evidence="1">
    <location>
        <begin position="26"/>
        <end position="64"/>
    </location>
</feature>
<sequence length="64" mass="6811">MSTHGLLARLQNLSWMVAMWASASATPLATLVKDPIIACAPILCTRRMSCAGTVLHACIQTLEA</sequence>
<gene>
    <name evidence="2" type="ORF">FOMG_19578</name>
</gene>
<evidence type="ECO:0000256" key="1">
    <source>
        <dbReference type="SAM" id="SignalP"/>
    </source>
</evidence>
<dbReference type="Proteomes" id="UP000030703">
    <property type="component" value="Unassembled WGS sequence"/>
</dbReference>
<protein>
    <recommendedName>
        <fullName evidence="3">Secreted protein</fullName>
    </recommendedName>
</protein>
<feature type="signal peptide" evidence="1">
    <location>
        <begin position="1"/>
        <end position="25"/>
    </location>
</feature>
<reference evidence="2" key="2">
    <citation type="submission" date="2014-02" db="EMBL/GenBank/DDBJ databases">
        <title>Annotation of the Genome Sequence of Fusarium oxysporum f. sp. melonis 26406.</title>
        <authorList>
            <consortium name="The Broad Institute Genomics Platform"/>
            <person name="Ma L.-J."/>
            <person name="Corby-Kistler H."/>
            <person name="Broz K."/>
            <person name="Gale L.R."/>
            <person name="Jonkers W."/>
            <person name="O'Donnell K."/>
            <person name="Ploetz R."/>
            <person name="Steinberg C."/>
            <person name="Schwartz D.C."/>
            <person name="VanEtten H."/>
            <person name="Zhou S."/>
            <person name="Young S.K."/>
            <person name="Zeng Q."/>
            <person name="Gargeya S."/>
            <person name="Fitzgerald M."/>
            <person name="Abouelleil A."/>
            <person name="Alvarado L."/>
            <person name="Chapman S.B."/>
            <person name="Gainer-Dewar J."/>
            <person name="Goldberg J."/>
            <person name="Griggs A."/>
            <person name="Gujja S."/>
            <person name="Hansen M."/>
            <person name="Howarth C."/>
            <person name="Imamovic A."/>
            <person name="Ireland A."/>
            <person name="Larimer J."/>
            <person name="McCowan C."/>
            <person name="Murphy C."/>
            <person name="Pearson M."/>
            <person name="Poon T.W."/>
            <person name="Priest M."/>
            <person name="Roberts A."/>
            <person name="Saif S."/>
            <person name="Shea T."/>
            <person name="Sykes S."/>
            <person name="Wortman J."/>
            <person name="Nusbaum C."/>
            <person name="Birren B."/>
        </authorList>
    </citation>
    <scope>NUCLEOTIDE SEQUENCE</scope>
    <source>
        <strain evidence="2">26406</strain>
    </source>
</reference>